<evidence type="ECO:0000256" key="2">
    <source>
        <dbReference type="ARBA" id="ARBA00022618"/>
    </source>
</evidence>
<dbReference type="InterPro" id="IPR048971">
    <property type="entry name" value="Apc1_3rd"/>
</dbReference>
<name>A0A1Y1ZDP9_9FUNG</name>
<dbReference type="InterPro" id="IPR011989">
    <property type="entry name" value="ARM-like"/>
</dbReference>
<feature type="domain" description="Anaphase-promoting complex subunit 1 beta-sandwich" evidence="9">
    <location>
        <begin position="695"/>
        <end position="777"/>
    </location>
</feature>
<evidence type="ECO:0000256" key="4">
    <source>
        <dbReference type="ARBA" id="ARBA00022776"/>
    </source>
</evidence>
<keyword evidence="2" id="KW-0132">Cell division</keyword>
<dbReference type="InterPro" id="IPR041221">
    <property type="entry name" value="APC1_C"/>
</dbReference>
<keyword evidence="11" id="KW-1185">Reference proteome</keyword>
<evidence type="ECO:0000256" key="6">
    <source>
        <dbReference type="SAM" id="MobiDB-lite"/>
    </source>
</evidence>
<evidence type="ECO:0000256" key="1">
    <source>
        <dbReference type="ARBA" id="ARBA00010547"/>
    </source>
</evidence>
<proteinExistence type="inferred from homology"/>
<dbReference type="Gene3D" id="1.25.10.10">
    <property type="entry name" value="Leucine-rich Repeat Variant"/>
    <property type="match status" value="2"/>
</dbReference>
<feature type="domain" description="Anaphase-promoting complex subunit 1 C-terminal" evidence="7">
    <location>
        <begin position="815"/>
        <end position="953"/>
    </location>
</feature>
<comment type="caution">
    <text evidence="10">The sequence shown here is derived from an EMBL/GenBank/DDBJ whole genome shotgun (WGS) entry which is preliminary data.</text>
</comment>
<dbReference type="STRING" id="1314790.A0A1Y1ZDP9"/>
<dbReference type="InterPro" id="IPR046794">
    <property type="entry name" value="Apc1_MidN"/>
</dbReference>
<feature type="domain" description="Anaphase-promoting complex subunit 1 middle" evidence="8">
    <location>
        <begin position="3"/>
        <end position="51"/>
    </location>
</feature>
<dbReference type="GO" id="GO:0005680">
    <property type="term" value="C:anaphase-promoting complex"/>
    <property type="evidence" value="ECO:0007669"/>
    <property type="project" value="InterPro"/>
</dbReference>
<dbReference type="Pfam" id="PF18122">
    <property type="entry name" value="APC1_C"/>
    <property type="match status" value="1"/>
</dbReference>
<dbReference type="GO" id="GO:0007091">
    <property type="term" value="P:metaphase/anaphase transition of mitotic cell cycle"/>
    <property type="evidence" value="ECO:0007669"/>
    <property type="project" value="TreeGrafter"/>
</dbReference>
<evidence type="ECO:0000259" key="7">
    <source>
        <dbReference type="Pfam" id="PF18122"/>
    </source>
</evidence>
<keyword evidence="3" id="KW-0677">Repeat</keyword>
<dbReference type="EMBL" id="MCFE01000002">
    <property type="protein sequence ID" value="ORY08304.1"/>
    <property type="molecule type" value="Genomic_DNA"/>
</dbReference>
<protein>
    <submittedName>
        <fullName evidence="10">Uncharacterized protein</fullName>
    </submittedName>
</protein>
<dbReference type="OrthoDB" id="26401at2759"/>
<evidence type="ECO:0000259" key="9">
    <source>
        <dbReference type="Pfam" id="PF21282"/>
    </source>
</evidence>
<evidence type="ECO:0000256" key="3">
    <source>
        <dbReference type="ARBA" id="ARBA00022737"/>
    </source>
</evidence>
<dbReference type="GO" id="GO:0051301">
    <property type="term" value="P:cell division"/>
    <property type="evidence" value="ECO:0007669"/>
    <property type="project" value="UniProtKB-KW"/>
</dbReference>
<accession>A0A1Y1ZDP9</accession>
<dbReference type="AlphaFoldDB" id="A0A1Y1ZDP9"/>
<evidence type="ECO:0000313" key="10">
    <source>
        <dbReference type="EMBL" id="ORY08304.1"/>
    </source>
</evidence>
<keyword evidence="4" id="KW-0498">Mitosis</keyword>
<dbReference type="PANTHER" id="PTHR12827">
    <property type="entry name" value="MEIOTIC CHECKPOINT REGULATOR TSG24 FAMILY MEMBER"/>
    <property type="match status" value="1"/>
</dbReference>
<dbReference type="GO" id="GO:0060090">
    <property type="term" value="F:molecular adaptor activity"/>
    <property type="evidence" value="ECO:0007669"/>
    <property type="project" value="TreeGrafter"/>
</dbReference>
<dbReference type="PANTHER" id="PTHR12827:SF3">
    <property type="entry name" value="ANAPHASE-PROMOTING COMPLEX SUBUNIT 1"/>
    <property type="match status" value="1"/>
</dbReference>
<evidence type="ECO:0000256" key="5">
    <source>
        <dbReference type="ARBA" id="ARBA00023306"/>
    </source>
</evidence>
<comment type="similarity">
    <text evidence="1">Belongs to the APC1 family.</text>
</comment>
<dbReference type="Proteomes" id="UP000193498">
    <property type="component" value="Unassembled WGS sequence"/>
</dbReference>
<sequence length="1019" mass="113070">MIDEDFQQRDLEQLPFGISLPLREAIHHCRKKPSANWPIDAYRLIGREDMAEQLQSNLSPPESSKKQMANQPSDVHSICQSVLPIQGSNTDETGAEITLNEIPMLRFCDDLRLKEVQRLLQSTKPVKLFISDLAETSEHEISAVQQGHIGILSRRTYALPVGRGILTFGTFKPNLAEKYPIPGITVAAKIPPLNSVVALDTALFPPEYEEWPSFHDGVAAGLRISQYCSEIDGSWIVYNRPDEPDSKHAGLLYALGLTGHLRRMVPWHSFSYLTHKHDMTSIGLLLGLSSAYCGTMDTTVTKLLAIHIPPLLSPDSSDIHLSPLTQSASLLGMGLVYLGSSHRRMVEVMLKELGKRNTPSSEAHDLPESVALSAGVALGLITLGRGDDMAGLTDLHIVEELCRLMNGGRHLNKNGKPLGLGRCAESKGNESVYINTDITAPGATLALGLMYIRTQNQVVAEKLRIPDNWAQLESIRPDFTALRVISRNLILWSSIEPTEEWIQSQIPDSIKPALKSSPGSPSISLPYRESMKRFCYYIVAGACFSIGLKYAGSANETAFQCLLAKLDHFILLSSGGPSAAFEENITRSTVKSCLDVVCTSVALVMAGTGNLEVMRRLRVLHGRITPDVTYGNHMASHMALGLLFLGGGNFTLGRSNKAIAALVISLFPRYPKDPGDNRSHLQALRHLWVLAIEPRCLVTRDIDTREACHIPISVKLLKEDGETSEYELTTPCLLPDLKIVHSITISSPRYWPIVLDIAGNEFHAKSLSNNPTIFVKRKIGHLSYNEDPKGYRSILTQGFSRLSHMKGASAVTEDMKSFSADPQLQAFTQYFCDIQDANTASSVGVGTGTEGLSEFCRSILYECVTKDKPEILHTYLALYHSLQSLRSRVESHSLWNTKIILHYYNSPAYHSRNEPLIQQEFRAYIEHQLSTAFTQVDDPNRTQTIRQYLNQLEFPLNPQGYLRGYLIYNEIPNPCVLRQMSELIKSQKSEDPKQTLLLLSGVLPQLPLDAVHTILSLIA</sequence>
<dbReference type="GO" id="GO:0070979">
    <property type="term" value="P:protein K11-linked ubiquitination"/>
    <property type="evidence" value="ECO:0007669"/>
    <property type="project" value="TreeGrafter"/>
</dbReference>
<dbReference type="InterPro" id="IPR024990">
    <property type="entry name" value="Apc1"/>
</dbReference>
<dbReference type="GO" id="GO:0031145">
    <property type="term" value="P:anaphase-promoting complex-dependent catabolic process"/>
    <property type="evidence" value="ECO:0007669"/>
    <property type="project" value="TreeGrafter"/>
</dbReference>
<dbReference type="InParanoid" id="A0A1Y1ZDP9"/>
<reference evidence="10 11" key="1">
    <citation type="submission" date="2016-07" db="EMBL/GenBank/DDBJ databases">
        <title>Pervasive Adenine N6-methylation of Active Genes in Fungi.</title>
        <authorList>
            <consortium name="DOE Joint Genome Institute"/>
            <person name="Mondo S.J."/>
            <person name="Dannebaum R.O."/>
            <person name="Kuo R.C."/>
            <person name="Labutti K."/>
            <person name="Haridas S."/>
            <person name="Kuo A."/>
            <person name="Salamov A."/>
            <person name="Ahrendt S.R."/>
            <person name="Lipzen A."/>
            <person name="Sullivan W."/>
            <person name="Andreopoulos W.B."/>
            <person name="Clum A."/>
            <person name="Lindquist E."/>
            <person name="Daum C."/>
            <person name="Ramamoorthy G.K."/>
            <person name="Gryganskyi A."/>
            <person name="Culley D."/>
            <person name="Magnuson J.K."/>
            <person name="James T.Y."/>
            <person name="O'Malley M.A."/>
            <person name="Stajich J.E."/>
            <person name="Spatafora J.W."/>
            <person name="Visel A."/>
            <person name="Grigoriev I.V."/>
        </authorList>
    </citation>
    <scope>NUCLEOTIDE SEQUENCE [LARGE SCALE GENOMIC DNA]</scope>
    <source>
        <strain evidence="10 11">CBS 931.73</strain>
    </source>
</reference>
<dbReference type="Pfam" id="PF20518">
    <property type="entry name" value="Apc1_MidN"/>
    <property type="match status" value="1"/>
</dbReference>
<dbReference type="Pfam" id="PF21282">
    <property type="entry name" value="APC1_3rd"/>
    <property type="match status" value="1"/>
</dbReference>
<dbReference type="FunCoup" id="A0A1Y1ZDP9">
    <property type="interactions" value="914"/>
</dbReference>
<evidence type="ECO:0000259" key="8">
    <source>
        <dbReference type="Pfam" id="PF20518"/>
    </source>
</evidence>
<keyword evidence="5" id="KW-0131">Cell cycle</keyword>
<feature type="region of interest" description="Disordered" evidence="6">
    <location>
        <begin position="53"/>
        <end position="73"/>
    </location>
</feature>
<evidence type="ECO:0000313" key="11">
    <source>
        <dbReference type="Proteomes" id="UP000193498"/>
    </source>
</evidence>
<organism evidence="10 11">
    <name type="scientific">Basidiobolus meristosporus CBS 931.73</name>
    <dbReference type="NCBI Taxonomy" id="1314790"/>
    <lineage>
        <taxon>Eukaryota</taxon>
        <taxon>Fungi</taxon>
        <taxon>Fungi incertae sedis</taxon>
        <taxon>Zoopagomycota</taxon>
        <taxon>Entomophthoromycotina</taxon>
        <taxon>Basidiobolomycetes</taxon>
        <taxon>Basidiobolales</taxon>
        <taxon>Basidiobolaceae</taxon>
        <taxon>Basidiobolus</taxon>
    </lineage>
</organism>
<gene>
    <name evidence="10" type="ORF">K493DRAFT_29218</name>
</gene>